<gene>
    <name evidence="2" type="ORF">BpHYR1_000605</name>
</gene>
<dbReference type="AlphaFoldDB" id="A0A3M7R6C3"/>
<name>A0A3M7R6C3_BRAPC</name>
<feature type="region of interest" description="Disordered" evidence="1">
    <location>
        <begin position="1"/>
        <end position="65"/>
    </location>
</feature>
<proteinExistence type="predicted"/>
<accession>A0A3M7R6C3</accession>
<evidence type="ECO:0000313" key="2">
    <source>
        <dbReference type="EMBL" id="RNA18941.1"/>
    </source>
</evidence>
<keyword evidence="3" id="KW-1185">Reference proteome</keyword>
<comment type="caution">
    <text evidence="2">The sequence shown here is derived from an EMBL/GenBank/DDBJ whole genome shotgun (WGS) entry which is preliminary data.</text>
</comment>
<evidence type="ECO:0000313" key="3">
    <source>
        <dbReference type="Proteomes" id="UP000276133"/>
    </source>
</evidence>
<feature type="compositionally biased region" description="Basic and acidic residues" evidence="1">
    <location>
        <begin position="37"/>
        <end position="49"/>
    </location>
</feature>
<organism evidence="2 3">
    <name type="scientific">Brachionus plicatilis</name>
    <name type="common">Marine rotifer</name>
    <name type="synonym">Brachionus muelleri</name>
    <dbReference type="NCBI Taxonomy" id="10195"/>
    <lineage>
        <taxon>Eukaryota</taxon>
        <taxon>Metazoa</taxon>
        <taxon>Spiralia</taxon>
        <taxon>Gnathifera</taxon>
        <taxon>Rotifera</taxon>
        <taxon>Eurotatoria</taxon>
        <taxon>Monogononta</taxon>
        <taxon>Pseudotrocha</taxon>
        <taxon>Ploima</taxon>
        <taxon>Brachionidae</taxon>
        <taxon>Brachionus</taxon>
    </lineage>
</organism>
<reference evidence="2 3" key="1">
    <citation type="journal article" date="2018" name="Sci. Rep.">
        <title>Genomic signatures of local adaptation to the degree of environmental predictability in rotifers.</title>
        <authorList>
            <person name="Franch-Gras L."/>
            <person name="Hahn C."/>
            <person name="Garcia-Roger E.M."/>
            <person name="Carmona M.J."/>
            <person name="Serra M."/>
            <person name="Gomez A."/>
        </authorList>
    </citation>
    <scope>NUCLEOTIDE SEQUENCE [LARGE SCALE GENOMIC DNA]</scope>
    <source>
        <strain evidence="2">HYR1</strain>
    </source>
</reference>
<dbReference type="Proteomes" id="UP000276133">
    <property type="component" value="Unassembled WGS sequence"/>
</dbReference>
<dbReference type="EMBL" id="REGN01004145">
    <property type="protein sequence ID" value="RNA18941.1"/>
    <property type="molecule type" value="Genomic_DNA"/>
</dbReference>
<protein>
    <submittedName>
        <fullName evidence="2">Uncharacterized protein</fullName>
    </submittedName>
</protein>
<sequence length="65" mass="6947">MHGASGFNGVFNGESERSGDVNGRPKQSGDGNGETETELRPKRGPKDFTDYNSATNPCAPFNDDL</sequence>
<evidence type="ECO:0000256" key="1">
    <source>
        <dbReference type="SAM" id="MobiDB-lite"/>
    </source>
</evidence>